<keyword evidence="2" id="KW-0449">Lipoprotein</keyword>
<feature type="compositionally biased region" description="Polar residues" evidence="3">
    <location>
        <begin position="553"/>
        <end position="564"/>
    </location>
</feature>
<sequence>MNALNRRLGKTACLRSLLLAVGLLCNTGCQLKQWAHNQLKVGPEYCQPQASVSENWIDAGEVHLDQTTWSDPQWWSNLNDPLLDSLIQTAYQQNLSLREAGWRVMQARAIRDINVGNLFPQSQTAYGQYDRILESQSVATPVPLRAFDKWSTGFNLAWEVDVWGRYRRSIASAEANLEASVGDRDAIMISLFAEVATAYTDYRTSQKELEYAKRNAEIQESSLELTQKKANSGATGFTGVYLATSSLESTRAGIPNIEIQLRQANNQLCTLLGLPTQDLSPMLGEGEIPTAPPDVVVGIPANLLRRRPDVRASERSVAAQSEQIGIAIADLYPAFTITGQIAWESERFGDLFRSASNAGSVGPGFQWNLLNYGRIKNNVQLQQYGLQELIASYQGTVLNANQEVEDAIVAFLKTQQRYRTLQKSVEATEEALKLLTLSYEEGETDFTGVFLLQGALVGSQNQLAQAQGDVTTSLVQLYKALGGGWEVRCRGFSAGNQMESSVSMIEAPMDLDSLPISDPATVAEAQDREMASREKTDKPEADLTELLRESRQDSFSNVKFNTDE</sequence>
<feature type="region of interest" description="Disordered" evidence="3">
    <location>
        <begin position="514"/>
        <end position="564"/>
    </location>
</feature>
<keyword evidence="2" id="KW-0812">Transmembrane</keyword>
<dbReference type="AlphaFoldDB" id="A0A5C6DKR7"/>
<dbReference type="GO" id="GO:0015562">
    <property type="term" value="F:efflux transmembrane transporter activity"/>
    <property type="evidence" value="ECO:0007669"/>
    <property type="project" value="InterPro"/>
</dbReference>
<keyword evidence="5" id="KW-1185">Reference proteome</keyword>
<dbReference type="Gene3D" id="1.20.1600.10">
    <property type="entry name" value="Outer membrane efflux proteins (OEP)"/>
    <property type="match status" value="1"/>
</dbReference>
<dbReference type="InterPro" id="IPR010131">
    <property type="entry name" value="MdtP/NodT-like"/>
</dbReference>
<dbReference type="GO" id="GO:0005886">
    <property type="term" value="C:plasma membrane"/>
    <property type="evidence" value="ECO:0007669"/>
    <property type="project" value="UniProtKB-SubCell"/>
</dbReference>
<evidence type="ECO:0000313" key="5">
    <source>
        <dbReference type="Proteomes" id="UP000319143"/>
    </source>
</evidence>
<evidence type="ECO:0000256" key="1">
    <source>
        <dbReference type="ARBA" id="ARBA00007613"/>
    </source>
</evidence>
<proteinExistence type="inferred from homology"/>
<keyword evidence="2" id="KW-0564">Palmitate</keyword>
<dbReference type="Proteomes" id="UP000319143">
    <property type="component" value="Unassembled WGS sequence"/>
</dbReference>
<evidence type="ECO:0000256" key="2">
    <source>
        <dbReference type="RuleBase" id="RU362097"/>
    </source>
</evidence>
<name>A0A5C6DKR7_9BACT</name>
<evidence type="ECO:0000313" key="4">
    <source>
        <dbReference type="EMBL" id="TWU37460.1"/>
    </source>
</evidence>
<keyword evidence="2" id="KW-1134">Transmembrane beta strand</keyword>
<gene>
    <name evidence="4" type="primary">ttgF</name>
    <name evidence="4" type="ORF">Poly41_35920</name>
</gene>
<dbReference type="InterPro" id="IPR003423">
    <property type="entry name" value="OMP_efflux"/>
</dbReference>
<comment type="caution">
    <text evidence="4">The sequence shown here is derived from an EMBL/GenBank/DDBJ whole genome shotgun (WGS) entry which is preliminary data.</text>
</comment>
<dbReference type="Pfam" id="PF02321">
    <property type="entry name" value="OEP"/>
    <property type="match status" value="2"/>
</dbReference>
<dbReference type="EMBL" id="SJPV01000005">
    <property type="protein sequence ID" value="TWU37460.1"/>
    <property type="molecule type" value="Genomic_DNA"/>
</dbReference>
<reference evidence="4 5" key="1">
    <citation type="submission" date="2019-02" db="EMBL/GenBank/DDBJ databases">
        <title>Deep-cultivation of Planctomycetes and their phenomic and genomic characterization uncovers novel biology.</title>
        <authorList>
            <person name="Wiegand S."/>
            <person name="Jogler M."/>
            <person name="Boedeker C."/>
            <person name="Pinto D."/>
            <person name="Vollmers J."/>
            <person name="Rivas-Marin E."/>
            <person name="Kohn T."/>
            <person name="Peeters S.H."/>
            <person name="Heuer A."/>
            <person name="Rast P."/>
            <person name="Oberbeckmann S."/>
            <person name="Bunk B."/>
            <person name="Jeske O."/>
            <person name="Meyerdierks A."/>
            <person name="Storesund J.E."/>
            <person name="Kallscheuer N."/>
            <person name="Luecker S."/>
            <person name="Lage O.M."/>
            <person name="Pohl T."/>
            <person name="Merkel B.J."/>
            <person name="Hornburger P."/>
            <person name="Mueller R.-W."/>
            <person name="Bruemmer F."/>
            <person name="Labrenz M."/>
            <person name="Spormann A.M."/>
            <person name="Op Den Camp H."/>
            <person name="Overmann J."/>
            <person name="Amann R."/>
            <person name="Jetten M.S.M."/>
            <person name="Mascher T."/>
            <person name="Medema M.H."/>
            <person name="Devos D.P."/>
            <person name="Kaster A.-K."/>
            <person name="Ovreas L."/>
            <person name="Rohde M."/>
            <person name="Galperin M.Y."/>
            <person name="Jogler C."/>
        </authorList>
    </citation>
    <scope>NUCLEOTIDE SEQUENCE [LARGE SCALE GENOMIC DNA]</scope>
    <source>
        <strain evidence="4 5">Poly41</strain>
    </source>
</reference>
<dbReference type="OrthoDB" id="9783163at2"/>
<keyword evidence="2" id="KW-0472">Membrane</keyword>
<comment type="similarity">
    <text evidence="1 2">Belongs to the outer membrane factor (OMF) (TC 1.B.17) family.</text>
</comment>
<organism evidence="4 5">
    <name type="scientific">Novipirellula artificiosorum</name>
    <dbReference type="NCBI Taxonomy" id="2528016"/>
    <lineage>
        <taxon>Bacteria</taxon>
        <taxon>Pseudomonadati</taxon>
        <taxon>Planctomycetota</taxon>
        <taxon>Planctomycetia</taxon>
        <taxon>Pirellulales</taxon>
        <taxon>Pirellulaceae</taxon>
        <taxon>Novipirellula</taxon>
    </lineage>
</organism>
<accession>A0A5C6DKR7</accession>
<dbReference type="SUPFAM" id="SSF56954">
    <property type="entry name" value="Outer membrane efflux proteins (OEP)"/>
    <property type="match status" value="1"/>
</dbReference>
<comment type="subcellular location">
    <subcellularLocation>
        <location evidence="2">Cell membrane</location>
        <topology evidence="2">Lipid-anchor</topology>
    </subcellularLocation>
</comment>
<dbReference type="RefSeq" id="WP_146527884.1">
    <property type="nucleotide sequence ID" value="NZ_SJPV01000005.1"/>
</dbReference>
<protein>
    <submittedName>
        <fullName evidence="4">Toluene efflux pump outer membrane protein TtgF</fullName>
    </submittedName>
</protein>
<dbReference type="Gene3D" id="2.20.200.10">
    <property type="entry name" value="Outer membrane efflux proteins (OEP)"/>
    <property type="match status" value="1"/>
</dbReference>
<feature type="compositionally biased region" description="Basic and acidic residues" evidence="3">
    <location>
        <begin position="525"/>
        <end position="552"/>
    </location>
</feature>
<dbReference type="PANTHER" id="PTHR30203">
    <property type="entry name" value="OUTER MEMBRANE CATION EFFLUX PROTEIN"/>
    <property type="match status" value="1"/>
</dbReference>
<evidence type="ECO:0000256" key="3">
    <source>
        <dbReference type="SAM" id="MobiDB-lite"/>
    </source>
</evidence>
<dbReference type="PANTHER" id="PTHR30203:SF31">
    <property type="entry name" value="RND EFFLUX SYSTEM, OUTER MEMBRANE LIPOPROTEIN, NODT"/>
    <property type="match status" value="1"/>
</dbReference>
<dbReference type="NCBIfam" id="TIGR01845">
    <property type="entry name" value="outer_NodT"/>
    <property type="match status" value="1"/>
</dbReference>